<accession>N6UY17</accession>
<dbReference type="InterPro" id="IPR036390">
    <property type="entry name" value="WH_DNA-bd_sf"/>
</dbReference>
<comment type="caution">
    <text evidence="1">The sequence shown here is derived from an EMBL/GenBank/DDBJ whole genome shotgun (WGS) entry which is preliminary data.</text>
</comment>
<dbReference type="PATRIC" id="fig|363754.4.peg.3818"/>
<gene>
    <name evidence="1" type="ORF">RHSP_64218</name>
</gene>
<dbReference type="SUPFAM" id="SSF46785">
    <property type="entry name" value="Winged helix' DNA-binding domain"/>
    <property type="match status" value="1"/>
</dbReference>
<sequence>MVRIQEEFAAQPLGRSVGDLDLPSWLVDDAKALQEHPSFHAALRLYAELVTENFEKTYALTRIISEEARYMISVAWLAMHHSRDPHDPSSGATTTRLQAFAARFGLAGPNRVAALVAIMRHAGWLQQRHVASDRRIKLIEPTARGLAVAEAMTVATLRPMQLLSNEHDYLQIMRADPEFVGRYYAESMRLYESGCRIALALPEFDLFGKQNAGREVMFKLWIAMTNKGPVEPTVVSCAYNQLAKSFGVSRGHIRRMIEKGQGQGLFVVRAPGGQAIEILPRFIHLHLTLTSLEFALMIRAANAAAATSGRAERVF</sequence>
<reference evidence="1 2" key="1">
    <citation type="journal article" date="2012" name="BMC Genomics">
        <title>Genomic basis of broad host range and environmental adaptability of Rhizobium tropici CIAT 899 and Rhizobium sp. PRF 81 which are used in inoculants for common bean (Phaseolus vulgaris L.).</title>
        <authorList>
            <person name="Ormeno-Orrillo E."/>
            <person name="Menna P."/>
            <person name="Almeida L.G."/>
            <person name="Ollero F.J."/>
            <person name="Nicolas M.F."/>
            <person name="Pains Rodrigues E."/>
            <person name="Shigueyoshi Nakatani A."/>
            <person name="Silva Batista J.S."/>
            <person name="Oliveira Chueire L.M."/>
            <person name="Souza R.C."/>
            <person name="Ribeiro Vasconcelos A.T."/>
            <person name="Megias M."/>
            <person name="Hungria M."/>
            <person name="Martinez-Romero E."/>
        </authorList>
    </citation>
    <scope>NUCLEOTIDE SEQUENCE [LARGE SCALE GENOMIC DNA]</scope>
    <source>
        <strain evidence="1 2">PRF 81</strain>
    </source>
</reference>
<dbReference type="Proteomes" id="UP000012429">
    <property type="component" value="Unassembled WGS sequence"/>
</dbReference>
<dbReference type="RefSeq" id="WP_004120409.1">
    <property type="nucleotide sequence ID" value="NZ_AQHN01000067.1"/>
</dbReference>
<dbReference type="InterPro" id="IPR036388">
    <property type="entry name" value="WH-like_DNA-bd_sf"/>
</dbReference>
<dbReference type="EMBL" id="AQHN01000067">
    <property type="protein sequence ID" value="ENN86545.1"/>
    <property type="molecule type" value="Genomic_DNA"/>
</dbReference>
<dbReference type="STRING" id="363754.RHSP_64218"/>
<name>N6UY17_9HYPH</name>
<dbReference type="Gene3D" id="1.10.10.10">
    <property type="entry name" value="Winged helix-like DNA-binding domain superfamily/Winged helix DNA-binding domain"/>
    <property type="match status" value="1"/>
</dbReference>
<proteinExistence type="predicted"/>
<keyword evidence="2" id="KW-1185">Reference proteome</keyword>
<protein>
    <submittedName>
        <fullName evidence="1">Uncharacterized protein</fullName>
    </submittedName>
</protein>
<evidence type="ECO:0000313" key="2">
    <source>
        <dbReference type="Proteomes" id="UP000012429"/>
    </source>
</evidence>
<dbReference type="AlphaFoldDB" id="N6UY17"/>
<evidence type="ECO:0000313" key="1">
    <source>
        <dbReference type="EMBL" id="ENN86545.1"/>
    </source>
</evidence>
<dbReference type="OrthoDB" id="7594252at2"/>
<organism evidence="1 2">
    <name type="scientific">Rhizobium freirei PRF 81</name>
    <dbReference type="NCBI Taxonomy" id="363754"/>
    <lineage>
        <taxon>Bacteria</taxon>
        <taxon>Pseudomonadati</taxon>
        <taxon>Pseudomonadota</taxon>
        <taxon>Alphaproteobacteria</taxon>
        <taxon>Hyphomicrobiales</taxon>
        <taxon>Rhizobiaceae</taxon>
        <taxon>Rhizobium/Agrobacterium group</taxon>
        <taxon>Rhizobium</taxon>
    </lineage>
</organism>